<organism evidence="2 3">
    <name type="scientific">Polaromonas vacuolata</name>
    <dbReference type="NCBI Taxonomy" id="37448"/>
    <lineage>
        <taxon>Bacteria</taxon>
        <taxon>Pseudomonadati</taxon>
        <taxon>Pseudomonadota</taxon>
        <taxon>Betaproteobacteria</taxon>
        <taxon>Burkholderiales</taxon>
        <taxon>Comamonadaceae</taxon>
        <taxon>Polaromonas</taxon>
    </lineage>
</organism>
<dbReference type="KEGG" id="pvac:HC248_01718"/>
<evidence type="ECO:0000313" key="2">
    <source>
        <dbReference type="EMBL" id="QJC56413.1"/>
    </source>
</evidence>
<keyword evidence="1" id="KW-1133">Transmembrane helix</keyword>
<feature type="transmembrane region" description="Helical" evidence="1">
    <location>
        <begin position="7"/>
        <end position="40"/>
    </location>
</feature>
<reference evidence="2 3" key="1">
    <citation type="submission" date="2020-04" db="EMBL/GenBank/DDBJ databases">
        <title>Complete genome of a Psychrophilic, Marine, Gas Vacuolate Bacterium Polaromonas vacuolata KCTC 22033T.</title>
        <authorList>
            <person name="Hwang K."/>
            <person name="Kim K.M."/>
        </authorList>
    </citation>
    <scope>NUCLEOTIDE SEQUENCE [LARGE SCALE GENOMIC DNA]</scope>
    <source>
        <strain evidence="2 3">KCTC 22033</strain>
    </source>
</reference>
<sequence length="152" mass="16336">MEQSTIWWLLTGTLIVVELATGTFYLLMMAVGIAAAAIAAHLGLSVIEQIITAAVVGGGAVALWHWRRLQEPKPIHASSNPDTIIDIGQSVHVERWHADGTATVKYRGANWTAILPASESTNTTGADTENGHKTGNFRIKALQGSRLVLEKI</sequence>
<evidence type="ECO:0008006" key="4">
    <source>
        <dbReference type="Google" id="ProtNLM"/>
    </source>
</evidence>
<keyword evidence="3" id="KW-1185">Reference proteome</keyword>
<keyword evidence="1" id="KW-0812">Transmembrane</keyword>
<protein>
    <recommendedName>
        <fullName evidence="4">NfeD-like C-terminal domain-containing protein</fullName>
    </recommendedName>
</protein>
<dbReference type="Proteomes" id="UP000502041">
    <property type="component" value="Chromosome"/>
</dbReference>
<dbReference type="EMBL" id="CP051461">
    <property type="protein sequence ID" value="QJC56413.1"/>
    <property type="molecule type" value="Genomic_DNA"/>
</dbReference>
<accession>A0A6H2H9E4</accession>
<dbReference type="RefSeq" id="WP_168922115.1">
    <property type="nucleotide sequence ID" value="NZ_CP051461.1"/>
</dbReference>
<name>A0A6H2H9E4_9BURK</name>
<dbReference type="AlphaFoldDB" id="A0A6H2H9E4"/>
<gene>
    <name evidence="2" type="ORF">HC248_01718</name>
</gene>
<evidence type="ECO:0000256" key="1">
    <source>
        <dbReference type="SAM" id="Phobius"/>
    </source>
</evidence>
<evidence type="ECO:0000313" key="3">
    <source>
        <dbReference type="Proteomes" id="UP000502041"/>
    </source>
</evidence>
<keyword evidence="1" id="KW-0472">Membrane</keyword>
<proteinExistence type="predicted"/>
<feature type="transmembrane region" description="Helical" evidence="1">
    <location>
        <begin position="46"/>
        <end position="66"/>
    </location>
</feature>